<evidence type="ECO:0000313" key="1">
    <source>
        <dbReference type="EMBL" id="MBL1221722.1"/>
    </source>
</evidence>
<gene>
    <name evidence="1" type="ORF">JET18_12800</name>
</gene>
<dbReference type="RefSeq" id="WP_202091610.1">
    <property type="nucleotide sequence ID" value="NZ_JAELVM010000002.1"/>
</dbReference>
<sequence>MNFRTPNAKQIIFGLLITSSLGSIFTACSKDDDNDSSSAKSLMKVTVTVNGADSNDQVDIAVNAGNHDASQYGAPVWKVNGTTQGNEDDILLDVTDFTGPTKTYVFETVKPYNFGSLRVSVFNHDGAPISLSYKTEMNGNVETNVENTTVTAGQNINKNFTYTAK</sequence>
<reference evidence="1 2" key="1">
    <citation type="submission" date="2020-12" db="EMBL/GenBank/DDBJ databases">
        <title>Chryseobacterium endoalhailicus sp. nov., isolated from seed of leguminous plant.</title>
        <authorList>
            <person name="Zhang X."/>
        </authorList>
    </citation>
    <scope>NUCLEOTIDE SEQUENCE [LARGE SCALE GENOMIC DNA]</scope>
    <source>
        <strain evidence="1 2">L7</strain>
    </source>
</reference>
<evidence type="ECO:0000313" key="2">
    <source>
        <dbReference type="Proteomes" id="UP000661696"/>
    </source>
</evidence>
<keyword evidence="2" id="KW-1185">Reference proteome</keyword>
<accession>A0ABS1QGH4</accession>
<proteinExistence type="predicted"/>
<dbReference type="EMBL" id="JAELVM010000002">
    <property type="protein sequence ID" value="MBL1221722.1"/>
    <property type="molecule type" value="Genomic_DNA"/>
</dbReference>
<organism evidence="1 2">
    <name type="scientific">Chryseobacterium endalhagicum</name>
    <dbReference type="NCBI Taxonomy" id="2797638"/>
    <lineage>
        <taxon>Bacteria</taxon>
        <taxon>Pseudomonadati</taxon>
        <taxon>Bacteroidota</taxon>
        <taxon>Flavobacteriia</taxon>
        <taxon>Flavobacteriales</taxon>
        <taxon>Weeksellaceae</taxon>
        <taxon>Chryseobacterium group</taxon>
        <taxon>Chryseobacterium</taxon>
    </lineage>
</organism>
<comment type="caution">
    <text evidence="1">The sequence shown here is derived from an EMBL/GenBank/DDBJ whole genome shotgun (WGS) entry which is preliminary data.</text>
</comment>
<dbReference type="Proteomes" id="UP000661696">
    <property type="component" value="Unassembled WGS sequence"/>
</dbReference>
<dbReference type="PROSITE" id="PS51257">
    <property type="entry name" value="PROKAR_LIPOPROTEIN"/>
    <property type="match status" value="1"/>
</dbReference>
<name>A0ABS1QGH4_9FLAO</name>
<protein>
    <submittedName>
        <fullName evidence="1">Uncharacterized protein</fullName>
    </submittedName>
</protein>